<dbReference type="KEGG" id="dti:Desti_0399"/>
<dbReference type="SUPFAM" id="SSF52467">
    <property type="entry name" value="DHS-like NAD/FAD-binding domain"/>
    <property type="match status" value="1"/>
</dbReference>
<evidence type="ECO:0000313" key="7">
    <source>
        <dbReference type="Proteomes" id="UP000006055"/>
    </source>
</evidence>
<dbReference type="PANTHER" id="PTHR11085:SF10">
    <property type="entry name" value="NAD-DEPENDENT PROTEIN DEACYLASE SIRTUIN-5, MITOCHONDRIAL-RELATED"/>
    <property type="match status" value="1"/>
</dbReference>
<name>I4C0P3_DESTA</name>
<dbReference type="EC" id="2.3.1.286" evidence="1"/>
<dbReference type="HOGENOM" id="CLU_023643_3_0_7"/>
<feature type="domain" description="Deacetylase sirtuin-type" evidence="5">
    <location>
        <begin position="1"/>
        <end position="258"/>
    </location>
</feature>
<dbReference type="InterPro" id="IPR026590">
    <property type="entry name" value="Ssirtuin_cat_dom"/>
</dbReference>
<dbReference type="PROSITE" id="PS50305">
    <property type="entry name" value="SIRTUIN"/>
    <property type="match status" value="1"/>
</dbReference>
<dbReference type="NCBIfam" id="NF001753">
    <property type="entry name" value="PRK00481.1-3"/>
    <property type="match status" value="1"/>
</dbReference>
<dbReference type="CDD" id="cd01407">
    <property type="entry name" value="SIR2-fam"/>
    <property type="match status" value="1"/>
</dbReference>
<dbReference type="AlphaFoldDB" id="I4C0P3"/>
<dbReference type="InterPro" id="IPR003000">
    <property type="entry name" value="Sirtuin"/>
</dbReference>
<dbReference type="InterPro" id="IPR050134">
    <property type="entry name" value="NAD-dep_sirtuin_deacylases"/>
</dbReference>
<dbReference type="EMBL" id="CP003360">
    <property type="protein sequence ID" value="AFM23134.1"/>
    <property type="molecule type" value="Genomic_DNA"/>
</dbReference>
<reference evidence="7" key="1">
    <citation type="submission" date="2012-06" db="EMBL/GenBank/DDBJ databases">
        <title>Complete sequence of chromosome of Desulfomonile tiedjei DSM 6799.</title>
        <authorList>
            <person name="Lucas S."/>
            <person name="Copeland A."/>
            <person name="Lapidus A."/>
            <person name="Glavina del Rio T."/>
            <person name="Dalin E."/>
            <person name="Tice H."/>
            <person name="Bruce D."/>
            <person name="Goodwin L."/>
            <person name="Pitluck S."/>
            <person name="Peters L."/>
            <person name="Ovchinnikova G."/>
            <person name="Zeytun A."/>
            <person name="Lu M."/>
            <person name="Kyrpides N."/>
            <person name="Mavromatis K."/>
            <person name="Ivanova N."/>
            <person name="Brettin T."/>
            <person name="Detter J.C."/>
            <person name="Han C."/>
            <person name="Larimer F."/>
            <person name="Land M."/>
            <person name="Hauser L."/>
            <person name="Markowitz V."/>
            <person name="Cheng J.-F."/>
            <person name="Hugenholtz P."/>
            <person name="Woyke T."/>
            <person name="Wu D."/>
            <person name="Spring S."/>
            <person name="Schroeder M."/>
            <person name="Brambilla E."/>
            <person name="Klenk H.-P."/>
            <person name="Eisen J.A."/>
        </authorList>
    </citation>
    <scope>NUCLEOTIDE SEQUENCE [LARGE SCALE GENOMIC DNA]</scope>
    <source>
        <strain evidence="7">ATCC 49306 / DSM 6799 / DCB-1</strain>
    </source>
</reference>
<dbReference type="STRING" id="706587.Desti_0399"/>
<dbReference type="PATRIC" id="fig|706587.4.peg.451"/>
<dbReference type="RefSeq" id="WP_014808293.1">
    <property type="nucleotide sequence ID" value="NC_018025.1"/>
</dbReference>
<keyword evidence="7" id="KW-1185">Reference proteome</keyword>
<feature type="binding site" evidence="4">
    <location>
        <position position="164"/>
    </location>
    <ligand>
        <name>Zn(2+)</name>
        <dbReference type="ChEBI" id="CHEBI:29105"/>
    </ligand>
</feature>
<dbReference type="Proteomes" id="UP000006055">
    <property type="component" value="Chromosome"/>
</dbReference>
<evidence type="ECO:0000256" key="2">
    <source>
        <dbReference type="ARBA" id="ARBA00022679"/>
    </source>
</evidence>
<keyword evidence="4" id="KW-0479">Metal-binding</keyword>
<evidence type="ECO:0000256" key="3">
    <source>
        <dbReference type="ARBA" id="ARBA00023027"/>
    </source>
</evidence>
<accession>I4C0P3</accession>
<dbReference type="Pfam" id="PF02146">
    <property type="entry name" value="SIR2"/>
    <property type="match status" value="1"/>
</dbReference>
<gene>
    <name evidence="6" type="ordered locus">Desti_0399</name>
</gene>
<feature type="binding site" evidence="4">
    <location>
        <position position="135"/>
    </location>
    <ligand>
        <name>Zn(2+)</name>
        <dbReference type="ChEBI" id="CHEBI:29105"/>
    </ligand>
</feature>
<dbReference type="InterPro" id="IPR026591">
    <property type="entry name" value="Sirtuin_cat_small_dom_sf"/>
</dbReference>
<feature type="active site" description="Proton acceptor" evidence="4">
    <location>
        <position position="127"/>
    </location>
</feature>
<dbReference type="eggNOG" id="COG0846">
    <property type="taxonomic scope" value="Bacteria"/>
</dbReference>
<evidence type="ECO:0000259" key="5">
    <source>
        <dbReference type="PROSITE" id="PS50305"/>
    </source>
</evidence>
<keyword evidence="2" id="KW-0808">Transferase</keyword>
<dbReference type="InterPro" id="IPR029035">
    <property type="entry name" value="DHS-like_NAD/FAD-binding_dom"/>
</dbReference>
<keyword evidence="4" id="KW-0862">Zinc</keyword>
<dbReference type="GO" id="GO:0046872">
    <property type="term" value="F:metal ion binding"/>
    <property type="evidence" value="ECO:0007669"/>
    <property type="project" value="UniProtKB-KW"/>
</dbReference>
<dbReference type="GO" id="GO:0070403">
    <property type="term" value="F:NAD+ binding"/>
    <property type="evidence" value="ECO:0007669"/>
    <property type="project" value="InterPro"/>
</dbReference>
<dbReference type="GO" id="GO:0017136">
    <property type="term" value="F:histone deacetylase activity, NAD-dependent"/>
    <property type="evidence" value="ECO:0007669"/>
    <property type="project" value="TreeGrafter"/>
</dbReference>
<sequence>MHDISDKNLKNAARMMREAEKIVVFTGAGISTESGIPDFRSPGGIWSRYNPDDLTYQRFLSHEKYRKLYWEYDRSRYPAMRDAVPNPAHKAIVDLEKSGKLLALITQNIDGLHHKAGSSPEKIYELHGTVLEVTCLDCHRRWPREHITDEMDREGVEVPYCKHCGGPLKCATIAFGQALPSDVLEASFDHSRNCDLFLTVGSSLVVQPAAMLPLEAKRRGAKLILVNLSATPFDDYMDEILLGNAGPILQALMEEYNK</sequence>
<protein>
    <recommendedName>
        <fullName evidence="1">protein acetyllysine N-acetyltransferase</fullName>
        <ecNumber evidence="1">2.3.1.286</ecNumber>
    </recommendedName>
</protein>
<dbReference type="PANTHER" id="PTHR11085">
    <property type="entry name" value="NAD-DEPENDENT PROTEIN DEACYLASE SIRTUIN-5, MITOCHONDRIAL-RELATED"/>
    <property type="match status" value="1"/>
</dbReference>
<proteinExistence type="predicted"/>
<dbReference type="Gene3D" id="3.30.1600.10">
    <property type="entry name" value="SIR2/SIRT2 'Small Domain"/>
    <property type="match status" value="1"/>
</dbReference>
<evidence type="ECO:0000256" key="1">
    <source>
        <dbReference type="ARBA" id="ARBA00012928"/>
    </source>
</evidence>
<feature type="binding site" evidence="4">
    <location>
        <position position="138"/>
    </location>
    <ligand>
        <name>Zn(2+)</name>
        <dbReference type="ChEBI" id="CHEBI:29105"/>
    </ligand>
</feature>
<feature type="binding site" evidence="4">
    <location>
        <position position="161"/>
    </location>
    <ligand>
        <name>Zn(2+)</name>
        <dbReference type="ChEBI" id="CHEBI:29105"/>
    </ligand>
</feature>
<keyword evidence="3" id="KW-0520">NAD</keyword>
<dbReference type="OrthoDB" id="9800582at2"/>
<organism evidence="6 7">
    <name type="scientific">Desulfomonile tiedjei (strain ATCC 49306 / DSM 6799 / DCB-1)</name>
    <dbReference type="NCBI Taxonomy" id="706587"/>
    <lineage>
        <taxon>Bacteria</taxon>
        <taxon>Pseudomonadati</taxon>
        <taxon>Thermodesulfobacteriota</taxon>
        <taxon>Desulfomonilia</taxon>
        <taxon>Desulfomonilales</taxon>
        <taxon>Desulfomonilaceae</taxon>
        <taxon>Desulfomonile</taxon>
    </lineage>
</organism>
<dbReference type="Gene3D" id="3.40.50.1220">
    <property type="entry name" value="TPP-binding domain"/>
    <property type="match status" value="1"/>
</dbReference>
<evidence type="ECO:0000313" key="6">
    <source>
        <dbReference type="EMBL" id="AFM23134.1"/>
    </source>
</evidence>
<evidence type="ECO:0000256" key="4">
    <source>
        <dbReference type="PROSITE-ProRule" id="PRU00236"/>
    </source>
</evidence>